<evidence type="ECO:0000259" key="3">
    <source>
        <dbReference type="PROSITE" id="PS51385"/>
    </source>
</evidence>
<comment type="catalytic activity">
    <reaction evidence="1">
        <text>(6R)-NADPHX = (6S)-NADPHX</text>
        <dbReference type="Rhea" id="RHEA:32227"/>
        <dbReference type="ChEBI" id="CHEBI:64076"/>
        <dbReference type="ChEBI" id="CHEBI:64077"/>
        <dbReference type="EC" id="5.1.99.6"/>
    </reaction>
</comment>
<feature type="binding site" evidence="1">
    <location>
        <position position="218"/>
    </location>
    <ligand>
        <name>(6S)-NADPHX</name>
        <dbReference type="ChEBI" id="CHEBI:64076"/>
    </ligand>
</feature>
<dbReference type="GO" id="GO:0052856">
    <property type="term" value="F:NAD(P)HX epimerase activity"/>
    <property type="evidence" value="ECO:0007669"/>
    <property type="project" value="UniProtKB-UniRule"/>
</dbReference>
<organism evidence="4 5">
    <name type="scientific">Subtercola lobariae</name>
    <dbReference type="NCBI Taxonomy" id="1588641"/>
    <lineage>
        <taxon>Bacteria</taxon>
        <taxon>Bacillati</taxon>
        <taxon>Actinomycetota</taxon>
        <taxon>Actinomycetes</taxon>
        <taxon>Micrococcales</taxon>
        <taxon>Microbacteriaceae</taxon>
        <taxon>Subtercola</taxon>
    </lineage>
</organism>
<feature type="binding site" evidence="1">
    <location>
        <position position="60"/>
    </location>
    <ligand>
        <name>K(+)</name>
        <dbReference type="ChEBI" id="CHEBI:29103"/>
    </ligand>
</feature>
<comment type="caution">
    <text evidence="4">The sequence shown here is derived from an EMBL/GenBank/DDBJ whole genome shotgun (WGS) entry which is preliminary data.</text>
</comment>
<dbReference type="EC" id="5.1.99.6" evidence="1"/>
<feature type="binding site" evidence="1">
    <location>
        <begin position="59"/>
        <end position="63"/>
    </location>
    <ligand>
        <name>(6S)-NADPHX</name>
        <dbReference type="ChEBI" id="CHEBI:64076"/>
    </ligand>
</feature>
<dbReference type="EMBL" id="BMGP01000001">
    <property type="protein sequence ID" value="GGF16570.1"/>
    <property type="molecule type" value="Genomic_DNA"/>
</dbReference>
<protein>
    <recommendedName>
        <fullName evidence="1">NAD(P)H-hydrate epimerase</fullName>
        <ecNumber evidence="1">5.1.99.6</ecNumber>
    </recommendedName>
    <alternativeName>
        <fullName evidence="1">NAD(P)HX epimerase</fullName>
    </alternativeName>
</protein>
<comment type="catalytic activity">
    <reaction evidence="1">
        <text>(6R)-NADHX = (6S)-NADHX</text>
        <dbReference type="Rhea" id="RHEA:32215"/>
        <dbReference type="ChEBI" id="CHEBI:64074"/>
        <dbReference type="ChEBI" id="CHEBI:64075"/>
        <dbReference type="EC" id="5.1.99.6"/>
    </reaction>
</comment>
<feature type="domain" description="YjeF N-terminal" evidence="3">
    <location>
        <begin position="1"/>
        <end position="276"/>
    </location>
</feature>
<evidence type="ECO:0000256" key="1">
    <source>
        <dbReference type="HAMAP-Rule" id="MF_01966"/>
    </source>
</evidence>
<reference evidence="4 5" key="1">
    <citation type="journal article" date="2014" name="Int. J. Syst. Evol. Microbiol.">
        <title>Complete genome sequence of Corynebacterium casei LMG S-19264T (=DSM 44701T), isolated from a smear-ripened cheese.</title>
        <authorList>
            <consortium name="US DOE Joint Genome Institute (JGI-PGF)"/>
            <person name="Walter F."/>
            <person name="Albersmeier A."/>
            <person name="Kalinowski J."/>
            <person name="Ruckert C."/>
        </authorList>
    </citation>
    <scope>NUCLEOTIDE SEQUENCE [LARGE SCALE GENOMIC DNA]</scope>
    <source>
        <strain evidence="4 5">CGMCC 1.12976</strain>
    </source>
</reference>
<comment type="function">
    <text evidence="1">Catalyzes the epimerization of the S- and R-forms of NAD(P)HX, a damaged form of NAD(P)H that is a result of enzymatic or heat-dependent hydration. This is a prerequisite for the S-specific NAD(P)H-hydrate dehydratase to allow the repair of both epimers of NAD(P)HX.</text>
</comment>
<sequence length="284" mass="27376">METYTAAQVRAAEEPLLAAGIPLMARAAAALAEETRALLERSGVATGAARVLVLAGSGNNGGDALFAAAQLARLGARVAIAPTSERIHEEGLAAAVAAGAAVIAGGSAVIDKGATKLAGGSPGIADGASYVEQVARVAAESDIILDGILGTGTSANPALRGLARDIVAGILGAITATANTTTTATTAETSSHATAGTASGESGTATTGLTEPLVVAVDLPSGVGADDGVVPDSTVLAAAITVTFGGCKAGLLIEPGARYAGRVIVADIGLGESLRRVASDDASG</sequence>
<accession>A0A917EWJ3</accession>
<proteinExistence type="inferred from homology"/>
<name>A0A917EWJ3_9MICO</name>
<keyword evidence="1" id="KW-0520">NAD</keyword>
<keyword evidence="5" id="KW-1185">Reference proteome</keyword>
<comment type="similarity">
    <text evidence="1">Belongs to the NnrE/AIBP family.</text>
</comment>
<feature type="binding site" evidence="1">
    <location>
        <position position="221"/>
    </location>
    <ligand>
        <name>K(+)</name>
        <dbReference type="ChEBI" id="CHEBI:29103"/>
    </ligand>
</feature>
<evidence type="ECO:0000313" key="4">
    <source>
        <dbReference type="EMBL" id="GGF16570.1"/>
    </source>
</evidence>
<keyword evidence="1" id="KW-0521">NADP</keyword>
<dbReference type="SUPFAM" id="SSF64153">
    <property type="entry name" value="YjeF N-terminal domain-like"/>
    <property type="match status" value="1"/>
</dbReference>
<dbReference type="InterPro" id="IPR004443">
    <property type="entry name" value="YjeF_N_dom"/>
</dbReference>
<dbReference type="RefSeq" id="WP_188673929.1">
    <property type="nucleotide sequence ID" value="NZ_BMGP01000001.1"/>
</dbReference>
<feature type="region of interest" description="Disordered" evidence="2">
    <location>
        <begin position="182"/>
        <end position="205"/>
    </location>
</feature>
<dbReference type="GO" id="GO:0000166">
    <property type="term" value="F:nucleotide binding"/>
    <property type="evidence" value="ECO:0007669"/>
    <property type="project" value="UniProtKB-KW"/>
</dbReference>
<dbReference type="Gene3D" id="3.40.50.10260">
    <property type="entry name" value="YjeF N-terminal domain"/>
    <property type="match status" value="1"/>
</dbReference>
<dbReference type="Proteomes" id="UP000598775">
    <property type="component" value="Unassembled WGS sequence"/>
</dbReference>
<dbReference type="AlphaFoldDB" id="A0A917EWJ3"/>
<feature type="binding site" evidence="1">
    <location>
        <position position="146"/>
    </location>
    <ligand>
        <name>K(+)</name>
        <dbReference type="ChEBI" id="CHEBI:29103"/>
    </ligand>
</feature>
<keyword evidence="1" id="KW-0630">Potassium</keyword>
<keyword evidence="1" id="KW-0547">Nucleotide-binding</keyword>
<gene>
    <name evidence="1" type="primary">nnrE</name>
    <name evidence="4" type="ORF">GCM10011399_07930</name>
</gene>
<dbReference type="InterPro" id="IPR036652">
    <property type="entry name" value="YjeF_N_dom_sf"/>
</dbReference>
<dbReference type="PROSITE" id="PS51385">
    <property type="entry name" value="YJEF_N"/>
    <property type="match status" value="1"/>
</dbReference>
<comment type="caution">
    <text evidence="1">Lacks conserved residue(s) required for the propagation of feature annotation.</text>
</comment>
<evidence type="ECO:0000256" key="2">
    <source>
        <dbReference type="SAM" id="MobiDB-lite"/>
    </source>
</evidence>
<dbReference type="Pfam" id="PF03853">
    <property type="entry name" value="YjeF_N"/>
    <property type="match status" value="1"/>
</dbReference>
<keyword evidence="1" id="KW-0479">Metal-binding</keyword>
<comment type="cofactor">
    <cofactor evidence="1">
        <name>K(+)</name>
        <dbReference type="ChEBI" id="CHEBI:29103"/>
    </cofactor>
    <text evidence="1">Binds 1 potassium ion per subunit.</text>
</comment>
<dbReference type="GO" id="GO:0046872">
    <property type="term" value="F:metal ion binding"/>
    <property type="evidence" value="ECO:0007669"/>
    <property type="project" value="UniProtKB-KW"/>
</dbReference>
<evidence type="ECO:0000313" key="5">
    <source>
        <dbReference type="Proteomes" id="UP000598775"/>
    </source>
</evidence>
<dbReference type="HAMAP" id="MF_01966">
    <property type="entry name" value="NADHX_epimerase"/>
    <property type="match status" value="1"/>
</dbReference>
<keyword evidence="1" id="KW-0413">Isomerase</keyword>